<dbReference type="Proteomes" id="UP000011058">
    <property type="component" value="Chromosome"/>
</dbReference>
<name>I0KBL6_9BACT</name>
<keyword evidence="1" id="KW-0802">TPR repeat</keyword>
<dbReference type="InterPro" id="IPR011990">
    <property type="entry name" value="TPR-like_helical_dom_sf"/>
</dbReference>
<evidence type="ECO:0000256" key="2">
    <source>
        <dbReference type="SAM" id="MobiDB-lite"/>
    </source>
</evidence>
<keyword evidence="5" id="KW-1185">Reference proteome</keyword>
<feature type="region of interest" description="Disordered" evidence="2">
    <location>
        <begin position="497"/>
        <end position="531"/>
    </location>
</feature>
<dbReference type="KEGG" id="fae:FAES_3512"/>
<protein>
    <submittedName>
        <fullName evidence="4">Uncharacterized protein</fullName>
    </submittedName>
</protein>
<proteinExistence type="predicted"/>
<dbReference type="STRING" id="1166018.FAES_3512"/>
<dbReference type="EMBL" id="HE796683">
    <property type="protein sequence ID" value="CCH01519.1"/>
    <property type="molecule type" value="Genomic_DNA"/>
</dbReference>
<reference evidence="4 5" key="1">
    <citation type="journal article" date="2012" name="J. Bacteriol.">
        <title>Genome Sequence of Fibrella aestuarina BUZ 2T, a Filamentous Marine Bacterium.</title>
        <authorList>
            <person name="Filippini M."/>
            <person name="Qi W."/>
            <person name="Blom J."/>
            <person name="Goesmann A."/>
            <person name="Smits T.H."/>
            <person name="Bagheri H.C."/>
        </authorList>
    </citation>
    <scope>NUCLEOTIDE SEQUENCE [LARGE SCALE GENOMIC DNA]</scope>
    <source>
        <strain evidence="5">BUZ 2T</strain>
    </source>
</reference>
<evidence type="ECO:0000256" key="3">
    <source>
        <dbReference type="SAM" id="SignalP"/>
    </source>
</evidence>
<dbReference type="PROSITE" id="PS51257">
    <property type="entry name" value="PROKAR_LIPOPROTEIN"/>
    <property type="match status" value="1"/>
</dbReference>
<feature type="compositionally biased region" description="Polar residues" evidence="2">
    <location>
        <begin position="521"/>
        <end position="531"/>
    </location>
</feature>
<dbReference type="SUPFAM" id="SSF48452">
    <property type="entry name" value="TPR-like"/>
    <property type="match status" value="1"/>
</dbReference>
<dbReference type="InterPro" id="IPR019734">
    <property type="entry name" value="TPR_rpt"/>
</dbReference>
<dbReference type="RefSeq" id="WP_015332618.1">
    <property type="nucleotide sequence ID" value="NC_020054.1"/>
</dbReference>
<dbReference type="HOGENOM" id="CLU_007706_1_0_10"/>
<dbReference type="PROSITE" id="PS50005">
    <property type="entry name" value="TPR"/>
    <property type="match status" value="2"/>
</dbReference>
<gene>
    <name evidence="4" type="ORF">FAES_3512</name>
</gene>
<evidence type="ECO:0000256" key="1">
    <source>
        <dbReference type="PROSITE-ProRule" id="PRU00339"/>
    </source>
</evidence>
<feature type="signal peptide" evidence="3">
    <location>
        <begin position="1"/>
        <end position="29"/>
    </location>
</feature>
<dbReference type="Pfam" id="PF13174">
    <property type="entry name" value="TPR_6"/>
    <property type="match status" value="1"/>
</dbReference>
<evidence type="ECO:0000313" key="5">
    <source>
        <dbReference type="Proteomes" id="UP000011058"/>
    </source>
</evidence>
<keyword evidence="3" id="KW-0732">Signal</keyword>
<organism evidence="4 5">
    <name type="scientific">Fibrella aestuarina BUZ 2</name>
    <dbReference type="NCBI Taxonomy" id="1166018"/>
    <lineage>
        <taxon>Bacteria</taxon>
        <taxon>Pseudomonadati</taxon>
        <taxon>Bacteroidota</taxon>
        <taxon>Cytophagia</taxon>
        <taxon>Cytophagales</taxon>
        <taxon>Spirosomataceae</taxon>
        <taxon>Fibrella</taxon>
    </lineage>
</organism>
<feature type="repeat" description="TPR" evidence="1">
    <location>
        <begin position="298"/>
        <end position="331"/>
    </location>
</feature>
<sequence>MQINRMNPVVVLGLLALLTGLSVSCSQHSNGAMSKAYHNTTARFNAYVMARDDISEVERYLFRNRKENYNETLPILLPLDSIAIQPVRAQLDDAIKKASLVAERHQNSRWVDDAYVLIGKTRLYRQDLPNAIEVFKYVNTKGTDDDDKHEALIYLMRAYTEQGDFQNGLTVAEYLRTQPLNKANTREFYLTKAYLHQRNGQPQLAAGILDATFPYLSKSEETARLHLIAGQLYESIGKSAEATAHFQKVLTSRPNYDQEFFANIYLMQADGDSPGDDARNARRFDDMLDDRKNSDLKDKIYFTMGRAEARRGNYDKALGTFGKAVRSAGSGSVQLPLTYLEMGSIYFDKKRNFAKAQAYYDSALSLLPPGHAQYTALAARKKTLDEFVLNQRTIDTEDSLQRLVQLNPAALDALLDKVIDQRQKEDEARAELAKQITGRVNLDGAQATNSDLSPDQRWVLYNPNQLAQGRQEFTRIWGNRPLEDNWRRQNKDATAALAGDSSPQNGNNPANATNPAAPLPQSGTNPVARNTLNPRQAQKDELYGQLPFTKEALQASNDKLESALFRQGKLYKFQLEQPTQAIAVLDQLLTRYPNSSYRPEAYYLMHLSTEALPQQAGKPSPWRDKLLTEFPTSSFAKLLSESGPAGALASGPTSGAGKGPVNEIAASQTYASLYQLYQSGNSTEALARVEAALGTFGGSKIMDKMALLRIILLGQVRGVDAYRQALGDFVRDYPTSPLLSHVKERQVAAEQLSAKRK</sequence>
<feature type="repeat" description="TPR" evidence="1">
    <location>
        <begin position="223"/>
        <end position="256"/>
    </location>
</feature>
<dbReference type="SMART" id="SM00028">
    <property type="entry name" value="TPR"/>
    <property type="match status" value="4"/>
</dbReference>
<dbReference type="Gene3D" id="1.25.40.10">
    <property type="entry name" value="Tetratricopeptide repeat domain"/>
    <property type="match status" value="3"/>
</dbReference>
<dbReference type="eggNOG" id="COG0457">
    <property type="taxonomic scope" value="Bacteria"/>
</dbReference>
<feature type="chain" id="PRO_5003630428" evidence="3">
    <location>
        <begin position="30"/>
        <end position="757"/>
    </location>
</feature>
<dbReference type="AlphaFoldDB" id="I0KBL6"/>
<accession>I0KBL6</accession>
<evidence type="ECO:0000313" key="4">
    <source>
        <dbReference type="EMBL" id="CCH01519.1"/>
    </source>
</evidence>
<feature type="compositionally biased region" description="Low complexity" evidence="2">
    <location>
        <begin position="503"/>
        <end position="520"/>
    </location>
</feature>
<dbReference type="Pfam" id="PF13181">
    <property type="entry name" value="TPR_8"/>
    <property type="match status" value="1"/>
</dbReference>